<gene>
    <name evidence="3" type="ORF">PICMEDRAFT_33235</name>
</gene>
<protein>
    <submittedName>
        <fullName evidence="3">Uncharacterized protein</fullName>
    </submittedName>
</protein>
<evidence type="ECO:0000313" key="3">
    <source>
        <dbReference type="EMBL" id="ODQ46246.1"/>
    </source>
</evidence>
<evidence type="ECO:0000313" key="4">
    <source>
        <dbReference type="Proteomes" id="UP000094455"/>
    </source>
</evidence>
<sequence>MIGKLILGVVAIVCVSSYKYIFGAYSIRFFWIVVKYLYLKKLEDLDDKGQAKSPFVELVRTTKCCLLECDFFGYHKNNVTYFTELDLCRTECTLNALHRYFKLAVLKKESLAYVPLASICNHFMKETKPFENYEMRTKVVGWGDKWLWLITVFTGDKVGKRIYCLSLAKLVFKAGRKTLQPWDVVQLAGSTDPDVCKKAYRNEERVAQNTNNVMQLLKVYEEA</sequence>
<keyword evidence="2" id="KW-0472">Membrane</keyword>
<reference evidence="3 4" key="1">
    <citation type="journal article" date="2016" name="Proc. Natl. Acad. Sci. U.S.A.">
        <title>Comparative genomics of biotechnologically important yeasts.</title>
        <authorList>
            <person name="Riley R."/>
            <person name="Haridas S."/>
            <person name="Wolfe K.H."/>
            <person name="Lopes M.R."/>
            <person name="Hittinger C.T."/>
            <person name="Goeker M."/>
            <person name="Salamov A.A."/>
            <person name="Wisecaver J.H."/>
            <person name="Long T.M."/>
            <person name="Calvey C.H."/>
            <person name="Aerts A.L."/>
            <person name="Barry K.W."/>
            <person name="Choi C."/>
            <person name="Clum A."/>
            <person name="Coughlan A.Y."/>
            <person name="Deshpande S."/>
            <person name="Douglass A.P."/>
            <person name="Hanson S.J."/>
            <person name="Klenk H.-P."/>
            <person name="LaButti K.M."/>
            <person name="Lapidus A."/>
            <person name="Lindquist E.A."/>
            <person name="Lipzen A.M."/>
            <person name="Meier-Kolthoff J.P."/>
            <person name="Ohm R.A."/>
            <person name="Otillar R.P."/>
            <person name="Pangilinan J.L."/>
            <person name="Peng Y."/>
            <person name="Rokas A."/>
            <person name="Rosa C.A."/>
            <person name="Scheuner C."/>
            <person name="Sibirny A.A."/>
            <person name="Slot J.C."/>
            <person name="Stielow J.B."/>
            <person name="Sun H."/>
            <person name="Kurtzman C.P."/>
            <person name="Blackwell M."/>
            <person name="Grigoriev I.V."/>
            <person name="Jeffries T.W."/>
        </authorList>
    </citation>
    <scope>NUCLEOTIDE SEQUENCE [LARGE SCALE GENOMIC DNA]</scope>
    <source>
        <strain evidence="3 4">NRRL Y-2026</strain>
    </source>
</reference>
<dbReference type="SUPFAM" id="SSF54637">
    <property type="entry name" value="Thioesterase/thiol ester dehydrase-isomerase"/>
    <property type="match status" value="1"/>
</dbReference>
<dbReference type="RefSeq" id="XP_019017359.1">
    <property type="nucleotide sequence ID" value="XM_019162808.1"/>
</dbReference>
<keyword evidence="2" id="KW-1133">Transmembrane helix</keyword>
<dbReference type="InterPro" id="IPR029069">
    <property type="entry name" value="HotDog_dom_sf"/>
</dbReference>
<name>A0A1E3NJJ6_9ASCO</name>
<evidence type="ECO:0000256" key="2">
    <source>
        <dbReference type="SAM" id="Phobius"/>
    </source>
</evidence>
<dbReference type="EMBL" id="KV454003">
    <property type="protein sequence ID" value="ODQ46246.1"/>
    <property type="molecule type" value="Genomic_DNA"/>
</dbReference>
<dbReference type="InterPro" id="IPR051490">
    <property type="entry name" value="THEM6_lcsJ_thioesterase"/>
</dbReference>
<dbReference type="OrthoDB" id="265761at2759"/>
<organism evidence="3 4">
    <name type="scientific">Pichia membranifaciens NRRL Y-2026</name>
    <dbReference type="NCBI Taxonomy" id="763406"/>
    <lineage>
        <taxon>Eukaryota</taxon>
        <taxon>Fungi</taxon>
        <taxon>Dikarya</taxon>
        <taxon>Ascomycota</taxon>
        <taxon>Saccharomycotina</taxon>
        <taxon>Pichiomycetes</taxon>
        <taxon>Pichiales</taxon>
        <taxon>Pichiaceae</taxon>
        <taxon>Pichia</taxon>
    </lineage>
</organism>
<proteinExistence type="inferred from homology"/>
<keyword evidence="4" id="KW-1185">Reference proteome</keyword>
<feature type="transmembrane region" description="Helical" evidence="2">
    <location>
        <begin position="6"/>
        <end position="31"/>
    </location>
</feature>
<dbReference type="Proteomes" id="UP000094455">
    <property type="component" value="Unassembled WGS sequence"/>
</dbReference>
<keyword evidence="2" id="KW-0812">Transmembrane</keyword>
<dbReference type="PANTHER" id="PTHR12475:SF4">
    <property type="entry name" value="PROTEIN THEM6"/>
    <property type="match status" value="1"/>
</dbReference>
<dbReference type="GeneID" id="30179495"/>
<dbReference type="AlphaFoldDB" id="A0A1E3NJJ6"/>
<evidence type="ECO:0000256" key="1">
    <source>
        <dbReference type="ARBA" id="ARBA00038476"/>
    </source>
</evidence>
<comment type="similarity">
    <text evidence="1">Belongs to the lcsJ thioesterase family.</text>
</comment>
<accession>A0A1E3NJJ6</accession>
<dbReference type="PANTHER" id="PTHR12475">
    <property type="match status" value="1"/>
</dbReference>